<reference evidence="1 2" key="1">
    <citation type="submission" date="2019-03" db="EMBL/GenBank/DDBJ databases">
        <title>Genomic Encyclopedia of Type Strains, Phase IV (KMG-IV): sequencing the most valuable type-strain genomes for metagenomic binning, comparative biology and taxonomic classification.</title>
        <authorList>
            <person name="Goeker M."/>
        </authorList>
    </citation>
    <scope>NUCLEOTIDE SEQUENCE [LARGE SCALE GENOMIC DNA]</scope>
    <source>
        <strain evidence="1 2">DSM 25287</strain>
    </source>
</reference>
<accession>A0A4R2L626</accession>
<dbReference type="RefSeq" id="WP_132545233.1">
    <property type="nucleotide sequence ID" value="NZ_SLWY01000024.1"/>
</dbReference>
<proteinExistence type="predicted"/>
<comment type="caution">
    <text evidence="1">The sequence shown here is derived from an EMBL/GenBank/DDBJ whole genome shotgun (WGS) entry which is preliminary data.</text>
</comment>
<organism evidence="1 2">
    <name type="scientific">Plasticicumulans lactativorans</name>
    <dbReference type="NCBI Taxonomy" id="1133106"/>
    <lineage>
        <taxon>Bacteria</taxon>
        <taxon>Pseudomonadati</taxon>
        <taxon>Pseudomonadota</taxon>
        <taxon>Gammaproteobacteria</taxon>
        <taxon>Candidatus Competibacteraceae</taxon>
        <taxon>Plasticicumulans</taxon>
    </lineage>
</organism>
<dbReference type="EMBL" id="SLWY01000024">
    <property type="protein sequence ID" value="TCO78088.1"/>
    <property type="molecule type" value="Genomic_DNA"/>
</dbReference>
<sequence>MSAEAQTTPLLDFPASATAQPAALLAIEPDGRLRVRLADGRESLCDWLEGPATAGIELAPGDRLLVQPPAGDAPGVVLGRIGRYRAPQPPATPERVVIEAGQSLVLKCGEAAVELRADGKLAIRGEDILLRAQRTQRIKAGTVSIN</sequence>
<evidence type="ECO:0000313" key="2">
    <source>
        <dbReference type="Proteomes" id="UP000295765"/>
    </source>
</evidence>
<evidence type="ECO:0000313" key="1">
    <source>
        <dbReference type="EMBL" id="TCO78088.1"/>
    </source>
</evidence>
<dbReference type="OrthoDB" id="3078443at2"/>
<keyword evidence="2" id="KW-1185">Reference proteome</keyword>
<gene>
    <name evidence="1" type="ORF">EV699_1245</name>
</gene>
<dbReference type="Proteomes" id="UP000295765">
    <property type="component" value="Unassembled WGS sequence"/>
</dbReference>
<dbReference type="AlphaFoldDB" id="A0A4R2L626"/>
<protein>
    <submittedName>
        <fullName evidence="1">Uncharacterized protein</fullName>
    </submittedName>
</protein>
<name>A0A4R2L626_9GAMM</name>